<dbReference type="GO" id="GO:0005576">
    <property type="term" value="C:extracellular region"/>
    <property type="evidence" value="ECO:0007669"/>
    <property type="project" value="UniProtKB-SubCell"/>
</dbReference>
<reference evidence="7 8" key="1">
    <citation type="submission" date="2019-02" db="EMBL/GenBank/DDBJ databases">
        <title>Genome sequencing of the rare red list fungi Bondarzewia mesenterica.</title>
        <authorList>
            <person name="Buettner E."/>
            <person name="Kellner H."/>
        </authorList>
    </citation>
    <scope>NUCLEOTIDE SEQUENCE [LARGE SCALE GENOMIC DNA]</scope>
    <source>
        <strain evidence="7 8">DSM 108281</strain>
    </source>
</reference>
<feature type="compositionally biased region" description="Basic residues" evidence="4">
    <location>
        <begin position="350"/>
        <end position="359"/>
    </location>
</feature>
<protein>
    <recommendedName>
        <fullName evidence="9">Thioredoxin domain-containing protein</fullName>
    </recommendedName>
</protein>
<dbReference type="GO" id="GO:0005179">
    <property type="term" value="F:hormone activity"/>
    <property type="evidence" value="ECO:0007669"/>
    <property type="project" value="InterPro"/>
</dbReference>
<comment type="similarity">
    <text evidence="2">Belongs to the GnRH family.</text>
</comment>
<keyword evidence="5" id="KW-0472">Membrane</keyword>
<dbReference type="AlphaFoldDB" id="A0A4V3XFN2"/>
<evidence type="ECO:0000256" key="5">
    <source>
        <dbReference type="SAM" id="Phobius"/>
    </source>
</evidence>
<keyword evidence="6" id="KW-0732">Signal</keyword>
<evidence type="ECO:0000256" key="4">
    <source>
        <dbReference type="SAM" id="MobiDB-lite"/>
    </source>
</evidence>
<comment type="subcellular location">
    <subcellularLocation>
        <location evidence="1">Secreted</location>
    </subcellularLocation>
</comment>
<evidence type="ECO:0000313" key="8">
    <source>
        <dbReference type="Proteomes" id="UP000310158"/>
    </source>
</evidence>
<accession>A0A4V3XFN2</accession>
<evidence type="ECO:0000256" key="2">
    <source>
        <dbReference type="ARBA" id="ARBA00010968"/>
    </source>
</evidence>
<keyword evidence="5" id="KW-0812">Transmembrane</keyword>
<dbReference type="OrthoDB" id="2502001at2759"/>
<evidence type="ECO:0000256" key="1">
    <source>
        <dbReference type="ARBA" id="ARBA00004613"/>
    </source>
</evidence>
<dbReference type="EMBL" id="SGPL01000083">
    <property type="protein sequence ID" value="THH18193.1"/>
    <property type="molecule type" value="Genomic_DNA"/>
</dbReference>
<dbReference type="InterPro" id="IPR002012">
    <property type="entry name" value="GnRH"/>
</dbReference>
<feature type="transmembrane region" description="Helical" evidence="5">
    <location>
        <begin position="269"/>
        <end position="286"/>
    </location>
</feature>
<feature type="compositionally biased region" description="Low complexity" evidence="4">
    <location>
        <begin position="327"/>
        <end position="349"/>
    </location>
</feature>
<evidence type="ECO:0000256" key="3">
    <source>
        <dbReference type="ARBA" id="ARBA00022525"/>
    </source>
</evidence>
<feature type="compositionally biased region" description="Polar residues" evidence="4">
    <location>
        <begin position="309"/>
        <end position="319"/>
    </location>
</feature>
<sequence>MKLSPLFLTVACAAPLGVSAQYFSEGWKPGQATPTLSTTASEFVPSAAAASASNANSQTNSGLGSLLTNLLSSGPVASLLGSAGINVTERLASVQDVEIWDERIPLITDDNYKDVIVNEVFEEEEEEKNRVWFLIISVTTAQPQGISNFADEQFDAAFNITQNENDLPNVRWGRIDYINVTAITTKWNVWQAPMLVVLKDRGQTLRFWRATQLRLKPESMREFLRTEFYERTPPWKSNFAPGGSREFVLDYLAIAMSTIYNYMRILPRWAMYMLTGAFGSVLINFVHRGDAKKKLAEEKKLTDAKKQRQVQAGVQNPKQVTDETARKSATAAIPTANASASPSPSPAKKSGAKGKKGRK</sequence>
<dbReference type="Proteomes" id="UP000310158">
    <property type="component" value="Unassembled WGS sequence"/>
</dbReference>
<feature type="chain" id="PRO_5020681499" description="Thioredoxin domain-containing protein" evidence="6">
    <location>
        <begin position="21"/>
        <end position="359"/>
    </location>
</feature>
<feature type="signal peptide" evidence="6">
    <location>
        <begin position="1"/>
        <end position="20"/>
    </location>
</feature>
<name>A0A4V3XFN2_9AGAM</name>
<evidence type="ECO:0000313" key="7">
    <source>
        <dbReference type="EMBL" id="THH18193.1"/>
    </source>
</evidence>
<keyword evidence="5" id="KW-1133">Transmembrane helix</keyword>
<proteinExistence type="inferred from homology"/>
<comment type="caution">
    <text evidence="7">The sequence shown here is derived from an EMBL/GenBank/DDBJ whole genome shotgun (WGS) entry which is preliminary data.</text>
</comment>
<evidence type="ECO:0000256" key="6">
    <source>
        <dbReference type="SAM" id="SignalP"/>
    </source>
</evidence>
<dbReference type="PROSITE" id="PS00473">
    <property type="entry name" value="GNRH"/>
    <property type="match status" value="1"/>
</dbReference>
<evidence type="ECO:0008006" key="9">
    <source>
        <dbReference type="Google" id="ProtNLM"/>
    </source>
</evidence>
<feature type="region of interest" description="Disordered" evidence="4">
    <location>
        <begin position="300"/>
        <end position="359"/>
    </location>
</feature>
<organism evidence="7 8">
    <name type="scientific">Bondarzewia mesenterica</name>
    <dbReference type="NCBI Taxonomy" id="1095465"/>
    <lineage>
        <taxon>Eukaryota</taxon>
        <taxon>Fungi</taxon>
        <taxon>Dikarya</taxon>
        <taxon>Basidiomycota</taxon>
        <taxon>Agaricomycotina</taxon>
        <taxon>Agaricomycetes</taxon>
        <taxon>Russulales</taxon>
        <taxon>Bondarzewiaceae</taxon>
        <taxon>Bondarzewia</taxon>
    </lineage>
</organism>
<gene>
    <name evidence="7" type="ORF">EW146_g2732</name>
</gene>
<keyword evidence="3" id="KW-0964">Secreted</keyword>
<keyword evidence="8" id="KW-1185">Reference proteome</keyword>